<proteinExistence type="inferred from homology"/>
<evidence type="ECO:0000256" key="1">
    <source>
        <dbReference type="HAMAP-Rule" id="MF_01411"/>
    </source>
</evidence>
<dbReference type="PANTHER" id="PTHR30189">
    <property type="entry name" value="LPS-ASSEMBLY PROTEIN"/>
    <property type="match status" value="1"/>
</dbReference>
<keyword evidence="1" id="KW-0998">Cell outer membrane</keyword>
<dbReference type="InterPro" id="IPR050218">
    <property type="entry name" value="LptD"/>
</dbReference>
<accession>A0A1K2HNY4</accession>
<name>A0A1K2HNY4_9NEIS</name>
<dbReference type="RefSeq" id="WP_072429493.1">
    <property type="nucleotide sequence ID" value="NZ_FPKR01000012.1"/>
</dbReference>
<keyword evidence="4" id="KW-1185">Reference proteome</keyword>
<comment type="subcellular location">
    <subcellularLocation>
        <location evidence="1">Cell outer membrane</location>
    </subcellularLocation>
</comment>
<dbReference type="InterPro" id="IPR007543">
    <property type="entry name" value="LptD_C"/>
</dbReference>
<dbReference type="GO" id="GO:0043165">
    <property type="term" value="P:Gram-negative-bacterium-type cell outer membrane assembly"/>
    <property type="evidence" value="ECO:0007669"/>
    <property type="project" value="UniProtKB-UniRule"/>
</dbReference>
<feature type="chain" id="PRO_5009731779" description="LPS-assembly protein LptD" evidence="1">
    <location>
        <begin position="22"/>
        <end position="717"/>
    </location>
</feature>
<evidence type="ECO:0000259" key="2">
    <source>
        <dbReference type="Pfam" id="PF04453"/>
    </source>
</evidence>
<gene>
    <name evidence="1" type="primary">lptD</name>
    <name evidence="3" type="ORF">SAMN02745887_03011</name>
</gene>
<dbReference type="STRING" id="1121279.SAMN02745887_03011"/>
<dbReference type="GO" id="GO:1990351">
    <property type="term" value="C:transporter complex"/>
    <property type="evidence" value="ECO:0007669"/>
    <property type="project" value="TreeGrafter"/>
</dbReference>
<keyword evidence="1" id="KW-0472">Membrane</keyword>
<evidence type="ECO:0000313" key="4">
    <source>
        <dbReference type="Proteomes" id="UP000186513"/>
    </source>
</evidence>
<dbReference type="GO" id="GO:0015920">
    <property type="term" value="P:lipopolysaccharide transport"/>
    <property type="evidence" value="ECO:0007669"/>
    <property type="project" value="InterPro"/>
</dbReference>
<dbReference type="PANTHER" id="PTHR30189:SF1">
    <property type="entry name" value="LPS-ASSEMBLY PROTEIN LPTD"/>
    <property type="match status" value="1"/>
</dbReference>
<keyword evidence="1" id="KW-0732">Signal</keyword>
<evidence type="ECO:0000313" key="3">
    <source>
        <dbReference type="EMBL" id="SFZ78486.1"/>
    </source>
</evidence>
<reference evidence="3 4" key="1">
    <citation type="submission" date="2016-11" db="EMBL/GenBank/DDBJ databases">
        <authorList>
            <person name="Jaros S."/>
            <person name="Januszkiewicz K."/>
            <person name="Wedrychowicz H."/>
        </authorList>
    </citation>
    <scope>NUCLEOTIDE SEQUENCE [LARGE SCALE GENOMIC DNA]</scope>
    <source>
        <strain evidence="3 4">DSM 18899</strain>
    </source>
</reference>
<dbReference type="EMBL" id="FPKR01000012">
    <property type="protein sequence ID" value="SFZ78486.1"/>
    <property type="molecule type" value="Genomic_DNA"/>
</dbReference>
<dbReference type="Pfam" id="PF04453">
    <property type="entry name" value="LptD"/>
    <property type="match status" value="1"/>
</dbReference>
<feature type="domain" description="LptD C-terminal" evidence="2">
    <location>
        <begin position="269"/>
        <end position="636"/>
    </location>
</feature>
<comment type="similarity">
    <text evidence="1">Belongs to the LptD family.</text>
</comment>
<comment type="subunit">
    <text evidence="1">Component of the lipopolysaccharide transport and assembly complex. Interacts with LptE and LptA.</text>
</comment>
<organism evidence="3 4">
    <name type="scientific">Chitinimonas taiwanensis DSM 18899</name>
    <dbReference type="NCBI Taxonomy" id="1121279"/>
    <lineage>
        <taxon>Bacteria</taxon>
        <taxon>Pseudomonadati</taxon>
        <taxon>Pseudomonadota</taxon>
        <taxon>Betaproteobacteria</taxon>
        <taxon>Neisseriales</taxon>
        <taxon>Chitinibacteraceae</taxon>
        <taxon>Chitinimonas</taxon>
    </lineage>
</organism>
<dbReference type="AlphaFoldDB" id="A0A1K2HNY4"/>
<dbReference type="HAMAP" id="MF_01411">
    <property type="entry name" value="LPS_assembly_LptD"/>
    <property type="match status" value="1"/>
</dbReference>
<sequence length="717" mass="80210" precursor="true">MPRFSPLPLALALCAAFSAQAEEIAGTTTLQAEQIEGVGKGELQARGNVQIDSDGRRIEADWVKLFQDSGELQAGDNTRLSEQQNVLSGGALRLNETSRTGELATPSFRLGSGPRQGRGDAVKLLFDGPGKYKLQQARFTTCSVGEDDWFVRAGQLELDYSRNLGIARNGSIEFKGVPFLYSPYIDFSLDGSRKSGFLAPSFNLTGSGGVDVTLPYYWNIAPDMDATIAPRLIAQRGLLLNNEFRYLGERFGGELRAEAIHRDRDFGASRSAFSWQHKQQLFEGLSGEVDLQKASDDRYFVDFGDRIAVASQTFLPRQAALNYTIPGLSMSLLVQRYQTLQDSANPVTEPYARLPQLSFNYNAPLPAPYRFEMSGEGSVFKHGSQAVANSMARTQLDGRRSILYPSVSLPLERSWGFITPRIGAHLSRYALSDGRELKRELPVFSLDSGLYFDKDTEWFGNTLVQSLEPRAYYVRIPYKDQSAFPNFDSGVADFNFAQMFSENQYTGGDRVNDANQLTLALTSRLFTQDSGEERARFALGQRFYFDPQRVTLTETARSEDVTASDLIASVGGRPHDDWWLDASWQYDQQAHSSRKTAFNLRYQPLPGSSLNLGYRFDKRNDIKQADISAQWPLTRKINAVARYNWSIPDRRALETLAGLEYNGGCWVFRAVNQRFVTTANETSRTFFLQLELNDLGKIGSNPLQTLKDSIPGYSKLN</sequence>
<dbReference type="InterPro" id="IPR020889">
    <property type="entry name" value="LipoPS_assembly_LptD"/>
</dbReference>
<comment type="function">
    <text evidence="1">Together with LptE, is involved in the assembly of lipopolysaccharide (LPS) at the surface of the outer membrane.</text>
</comment>
<comment type="caution">
    <text evidence="1">Lacks conserved residue(s) required for the propagation of feature annotation.</text>
</comment>
<dbReference type="OrthoDB" id="9760225at2"/>
<feature type="signal peptide" evidence="1">
    <location>
        <begin position="1"/>
        <end position="21"/>
    </location>
</feature>
<dbReference type="GO" id="GO:0009279">
    <property type="term" value="C:cell outer membrane"/>
    <property type="evidence" value="ECO:0007669"/>
    <property type="project" value="UniProtKB-SubCell"/>
</dbReference>
<protein>
    <recommendedName>
        <fullName evidence="1">LPS-assembly protein LptD</fullName>
    </recommendedName>
</protein>
<dbReference type="Proteomes" id="UP000186513">
    <property type="component" value="Unassembled WGS sequence"/>
</dbReference>